<dbReference type="InterPro" id="IPR036724">
    <property type="entry name" value="Cobalamin-bd_sf"/>
</dbReference>
<proteinExistence type="inferred from homology"/>
<dbReference type="PROSITE" id="PS51332">
    <property type="entry name" value="B12_BINDING"/>
    <property type="match status" value="1"/>
</dbReference>
<dbReference type="PROSITE" id="PS50970">
    <property type="entry name" value="HCY"/>
    <property type="match status" value="1"/>
</dbReference>
<dbReference type="InterPro" id="IPR036589">
    <property type="entry name" value="HCY_dom_sf"/>
</dbReference>
<dbReference type="Gene3D" id="3.40.50.280">
    <property type="entry name" value="Cobalamin-binding domain"/>
    <property type="match status" value="1"/>
</dbReference>
<evidence type="ECO:0000256" key="18">
    <source>
        <dbReference type="PIRSR" id="PIRSR000381-2"/>
    </source>
</evidence>
<dbReference type="SUPFAM" id="SSF82282">
    <property type="entry name" value="Homocysteine S-methyltransferase"/>
    <property type="match status" value="1"/>
</dbReference>
<dbReference type="PANTHER" id="PTHR45833:SF1">
    <property type="entry name" value="METHIONINE SYNTHASE"/>
    <property type="match status" value="1"/>
</dbReference>
<dbReference type="Gene3D" id="1.10.1240.10">
    <property type="entry name" value="Methionine synthase domain"/>
    <property type="match status" value="1"/>
</dbReference>
<keyword evidence="8 16" id="KW-0846">Cobalamin</keyword>
<dbReference type="PROSITE" id="PS51337">
    <property type="entry name" value="B12_BINDING_NTER"/>
    <property type="match status" value="1"/>
</dbReference>
<accession>A0A8S3TUL0</accession>
<dbReference type="FunFam" id="3.20.20.20:FF:000002">
    <property type="entry name" value="Methionine synthase"/>
    <property type="match status" value="1"/>
</dbReference>
<comment type="similarity">
    <text evidence="4">Belongs to the vitamin-B12 dependent methionine synthase family.</text>
</comment>
<keyword evidence="7 16" id="KW-0028">Amino-acid biosynthesis</keyword>
<dbReference type="Pfam" id="PF02574">
    <property type="entry name" value="S-methyl_trans"/>
    <property type="match status" value="1"/>
</dbReference>
<feature type="binding site" evidence="17 19">
    <location>
        <position position="293"/>
    </location>
    <ligand>
        <name>Zn(2+)</name>
        <dbReference type="ChEBI" id="CHEBI:29105"/>
    </ligand>
</feature>
<evidence type="ECO:0000256" key="10">
    <source>
        <dbReference type="ARBA" id="ARBA00022691"/>
    </source>
</evidence>
<feature type="binding site" evidence="17 19">
    <location>
        <position position="230"/>
    </location>
    <ligand>
        <name>Zn(2+)</name>
        <dbReference type="ChEBI" id="CHEBI:29105"/>
    </ligand>
</feature>
<dbReference type="SUPFAM" id="SSF56507">
    <property type="entry name" value="Methionine synthase activation domain-like"/>
    <property type="match status" value="1"/>
</dbReference>
<dbReference type="Gene3D" id="3.10.196.10">
    <property type="entry name" value="Vitamin B12-dependent methionine synthase, activation domain"/>
    <property type="match status" value="1"/>
</dbReference>
<dbReference type="SUPFAM" id="SSF51717">
    <property type="entry name" value="Dihydropteroate synthetase-like"/>
    <property type="match status" value="1"/>
</dbReference>
<feature type="binding site" evidence="18">
    <location>
        <position position="1048"/>
    </location>
    <ligand>
        <name>S-adenosyl-L-methionine</name>
        <dbReference type="ChEBI" id="CHEBI:59789"/>
    </ligand>
</feature>
<keyword evidence="13 16" id="KW-0862">Zinc</keyword>
<evidence type="ECO:0000256" key="15">
    <source>
        <dbReference type="ARBA" id="ARBA00023285"/>
    </source>
</evidence>
<evidence type="ECO:0000313" key="26">
    <source>
        <dbReference type="Proteomes" id="UP000683360"/>
    </source>
</evidence>
<evidence type="ECO:0000256" key="6">
    <source>
        <dbReference type="ARBA" id="ARBA00022603"/>
    </source>
</evidence>
<feature type="domain" description="B12-binding N-terminal" evidence="24">
    <location>
        <begin position="565"/>
        <end position="662"/>
    </location>
</feature>
<feature type="binding site" evidence="18">
    <location>
        <position position="612"/>
    </location>
    <ligand>
        <name>methylcob(III)alamin</name>
        <dbReference type="ChEBI" id="CHEBI:28115"/>
    </ligand>
</feature>
<feature type="domain" description="AdoMet activation" evidence="22">
    <location>
        <begin position="807"/>
        <end position="1139"/>
    </location>
</feature>
<dbReference type="InterPro" id="IPR000489">
    <property type="entry name" value="Pterin-binding_dom"/>
</dbReference>
<feature type="binding site" evidence="17 19">
    <location>
        <position position="294"/>
    </location>
    <ligand>
        <name>Zn(2+)</name>
        <dbReference type="ChEBI" id="CHEBI:29105"/>
    </ligand>
</feature>
<evidence type="ECO:0000256" key="9">
    <source>
        <dbReference type="ARBA" id="ARBA00022679"/>
    </source>
</evidence>
<dbReference type="PROSITE" id="PS50974">
    <property type="entry name" value="ADOMET_ACTIVATION"/>
    <property type="match status" value="1"/>
</dbReference>
<feature type="binding site" evidence="18">
    <location>
        <position position="733"/>
    </location>
    <ligand>
        <name>methylcob(III)alamin</name>
        <dbReference type="ChEBI" id="CHEBI:28115"/>
    </ligand>
</feature>
<evidence type="ECO:0000259" key="20">
    <source>
        <dbReference type="PROSITE" id="PS50970"/>
    </source>
</evidence>
<dbReference type="GO" id="GO:0008270">
    <property type="term" value="F:zinc ion binding"/>
    <property type="evidence" value="ECO:0007669"/>
    <property type="project" value="UniProtKB-UniRule"/>
</dbReference>
<reference evidence="25" key="1">
    <citation type="submission" date="2021-03" db="EMBL/GenBank/DDBJ databases">
        <authorList>
            <person name="Bekaert M."/>
        </authorList>
    </citation>
    <scope>NUCLEOTIDE SEQUENCE</scope>
</reference>
<comment type="cofactor">
    <cofactor evidence="2 16 17">
        <name>methylcob(III)alamin</name>
        <dbReference type="ChEBI" id="CHEBI:28115"/>
    </cofactor>
</comment>
<dbReference type="Proteomes" id="UP000683360">
    <property type="component" value="Unassembled WGS sequence"/>
</dbReference>
<evidence type="ECO:0000313" key="25">
    <source>
        <dbReference type="EMBL" id="CAG2237252.1"/>
    </source>
</evidence>
<evidence type="ECO:0000256" key="12">
    <source>
        <dbReference type="ARBA" id="ARBA00022737"/>
    </source>
</evidence>
<dbReference type="InterPro" id="IPR003759">
    <property type="entry name" value="Cbl-bd_cap"/>
</dbReference>
<evidence type="ECO:0000259" key="21">
    <source>
        <dbReference type="PROSITE" id="PS50972"/>
    </source>
</evidence>
<evidence type="ECO:0000256" key="8">
    <source>
        <dbReference type="ARBA" id="ARBA00022628"/>
    </source>
</evidence>
<dbReference type="Pfam" id="PF02310">
    <property type="entry name" value="B12-binding"/>
    <property type="match status" value="1"/>
</dbReference>
<dbReference type="CDD" id="cd02069">
    <property type="entry name" value="methionine_synthase_B12_BD"/>
    <property type="match status" value="1"/>
</dbReference>
<comment type="cofactor">
    <cofactor evidence="1 16 19">
        <name>Zn(2+)</name>
        <dbReference type="ChEBI" id="CHEBI:29105"/>
    </cofactor>
</comment>
<keyword evidence="10 16" id="KW-0949">S-adenosyl-L-methionine</keyword>
<keyword evidence="6 16" id="KW-0489">Methyltransferase</keyword>
<dbReference type="Pfam" id="PF02965">
    <property type="entry name" value="Met_synt_B12"/>
    <property type="match status" value="1"/>
</dbReference>
<feature type="binding site" evidence="18">
    <location>
        <position position="854"/>
    </location>
    <ligand>
        <name>S-adenosyl-L-methionine</name>
        <dbReference type="ChEBI" id="CHEBI:59789"/>
    </ligand>
</feature>
<dbReference type="InterPro" id="IPR037010">
    <property type="entry name" value="VitB12-dep_Met_synth_activ_sf"/>
</dbReference>
<feature type="binding site" evidence="18">
    <location>
        <begin position="685"/>
        <end position="689"/>
    </location>
    <ligand>
        <name>methylcob(III)alamin</name>
        <dbReference type="ChEBI" id="CHEBI:28115"/>
    </ligand>
</feature>
<keyword evidence="26" id="KW-1185">Reference proteome</keyword>
<evidence type="ECO:0000256" key="16">
    <source>
        <dbReference type="PIRNR" id="PIRNR000381"/>
    </source>
</evidence>
<evidence type="ECO:0000256" key="2">
    <source>
        <dbReference type="ARBA" id="ARBA00001956"/>
    </source>
</evidence>
<dbReference type="PROSITE" id="PS50972">
    <property type="entry name" value="PTERIN_BINDING"/>
    <property type="match status" value="1"/>
</dbReference>
<dbReference type="PIRSF" id="PIRSF000381">
    <property type="entry name" value="MetH"/>
    <property type="match status" value="1"/>
</dbReference>
<feature type="binding site" evidence="18">
    <location>
        <position position="737"/>
    </location>
    <ligand>
        <name>methylcob(III)alamin</name>
        <dbReference type="ChEBI" id="CHEBI:28115"/>
    </ligand>
</feature>
<dbReference type="OrthoDB" id="261426at2759"/>
<dbReference type="GO" id="GO:0031419">
    <property type="term" value="F:cobalamin binding"/>
    <property type="evidence" value="ECO:0007669"/>
    <property type="project" value="UniProtKB-UniRule"/>
</dbReference>
<feature type="binding site" description="axial binding residue" evidence="17">
    <location>
        <position position="688"/>
    </location>
    <ligand>
        <name>methylcob(III)alamin</name>
        <dbReference type="ChEBI" id="CHEBI:28115"/>
    </ligand>
    <ligandPart>
        <name>Co</name>
        <dbReference type="ChEBI" id="CHEBI:27638"/>
    </ligandPart>
</feature>
<evidence type="ECO:0000256" key="17">
    <source>
        <dbReference type="PIRSR" id="PIRSR000381-1"/>
    </source>
</evidence>
<comment type="catalytic activity">
    <reaction evidence="16">
        <text>(6S)-5-methyl-5,6,7,8-tetrahydrofolate + L-homocysteine = (6S)-5,6,7,8-tetrahydrofolate + L-methionine</text>
        <dbReference type="Rhea" id="RHEA:11172"/>
        <dbReference type="ChEBI" id="CHEBI:18608"/>
        <dbReference type="ChEBI" id="CHEBI:57453"/>
        <dbReference type="ChEBI" id="CHEBI:57844"/>
        <dbReference type="ChEBI" id="CHEBI:58199"/>
        <dbReference type="EC" id="2.1.1.13"/>
    </reaction>
</comment>
<comment type="pathway">
    <text evidence="3 16">Amino-acid biosynthesis; L-methionine biosynthesis via de novo pathway; L-methionine from L-homocysteine (MetH route): step 1/1.</text>
</comment>
<evidence type="ECO:0000259" key="23">
    <source>
        <dbReference type="PROSITE" id="PS51332"/>
    </source>
</evidence>
<feature type="domain" description="Hcy-binding" evidence="20">
    <location>
        <begin position="1"/>
        <end position="308"/>
    </location>
</feature>
<evidence type="ECO:0000256" key="4">
    <source>
        <dbReference type="ARBA" id="ARBA00010398"/>
    </source>
</evidence>
<dbReference type="Gene3D" id="1.10.288.10">
    <property type="entry name" value="Cobalamin-dependent Methionine Synthase, domain 2"/>
    <property type="match status" value="1"/>
</dbReference>
<evidence type="ECO:0000256" key="19">
    <source>
        <dbReference type="PROSITE-ProRule" id="PRU00333"/>
    </source>
</evidence>
<gene>
    <name evidence="25" type="ORF">MEDL_49722</name>
</gene>
<dbReference type="Pfam" id="PF02607">
    <property type="entry name" value="B12-binding_2"/>
    <property type="match status" value="1"/>
</dbReference>
<dbReference type="InterPro" id="IPR003726">
    <property type="entry name" value="HCY_dom"/>
</dbReference>
<name>A0A8S3TUL0_MYTED</name>
<dbReference type="GO" id="GO:0008705">
    <property type="term" value="F:methionine synthase activity"/>
    <property type="evidence" value="ECO:0007669"/>
    <property type="project" value="UniProtKB-UniRule"/>
</dbReference>
<keyword evidence="14 16" id="KW-0486">Methionine biosynthesis</keyword>
<dbReference type="InterPro" id="IPR011005">
    <property type="entry name" value="Dihydropteroate_synth-like_sf"/>
</dbReference>
<organism evidence="25 26">
    <name type="scientific">Mytilus edulis</name>
    <name type="common">Blue mussel</name>
    <dbReference type="NCBI Taxonomy" id="6550"/>
    <lineage>
        <taxon>Eukaryota</taxon>
        <taxon>Metazoa</taxon>
        <taxon>Spiralia</taxon>
        <taxon>Lophotrochozoa</taxon>
        <taxon>Mollusca</taxon>
        <taxon>Bivalvia</taxon>
        <taxon>Autobranchia</taxon>
        <taxon>Pteriomorphia</taxon>
        <taxon>Mytilida</taxon>
        <taxon>Mytiloidea</taxon>
        <taxon>Mytilidae</taxon>
        <taxon>Mytilinae</taxon>
        <taxon>Mytilus</taxon>
    </lineage>
</organism>
<evidence type="ECO:0000259" key="22">
    <source>
        <dbReference type="PROSITE" id="PS50974"/>
    </source>
</evidence>
<comment type="function">
    <text evidence="16">Catalyzes the transfer of a methyl group from methyl-cobalamin to homocysteine, yielding enzyme-bound cob(I)alamin and methionine. Subsequently, remethylates the cofactor using methyltetrahydrofolate.</text>
</comment>
<dbReference type="InterPro" id="IPR006158">
    <property type="entry name" value="Cobalamin-bd"/>
</dbReference>
<dbReference type="FunFam" id="3.40.50.280:FF:000001">
    <property type="entry name" value="Methionine synthase"/>
    <property type="match status" value="1"/>
</dbReference>
<dbReference type="Gene3D" id="3.20.20.330">
    <property type="entry name" value="Homocysteine-binding-like domain"/>
    <property type="match status" value="1"/>
</dbReference>
<dbReference type="SMART" id="SM01018">
    <property type="entry name" value="B12-binding_2"/>
    <property type="match status" value="1"/>
</dbReference>
<sequence>MIFDGGMGTMIQQQRFEEEDFRGTAFVDHPKSLKGNNDLLSLTKPDIIYKIHKDYFEAGADFVETNTFSGTTIAQADYGLEHMVYRLNHESAKLAKRAANDVTAATGVQRYVAGAMGPTNRTLSISPSVEKPDFRNITFDELVDAYYEQAKGLLDGGADVLLIETIFDTANSKAAIFAVNKLFQAENIECPVFISGTIVDKSGRTLSGQTTEAFIISVSHANPMCLGLNCALGAVEMRPFIEAISNNTTAYTICYPNAGLPNTFGDYDETPEMMAGHIKAFADDGFLNIVGGCCGTTPEHIKAIADIVRNKKPRVPPEDLKSGYMKLCGLEPSYIGPFTNFVNIGERCNVAGSRKFAKLITKGDYDVPLCIDSSNFAVVEAGLKCTQGKCIVNSISLKEGEKDFLDKASKVKQYGGAVVIMAFDEDGQATDTDRKVEICTRSYRLLVDKVGFNPNDIIFDPNILTIATGMEEHNGYGITFVEATKKIKETLPGARVSGGVSNFSFSFRGMEAVREAMHSVFLYHAIKNGMDMGIVNAGCLPDLEGTEKLLVYAQGMSKDAKKGVVSDEWREKDVEERLQYSLVKGIDKFIVEDTEEARANKDNYPRPLNVIEGPLMKGMSVVGDLFGAGKMFLPQVIKSARVMKKAVGHLIPFMEEERQQKIALGGDDDEGSQYTGVVVLATVKGDVHDIGKNIVGVVLGCNNYKVIDLGVMTPCEKILETAIQEKADFVGLSGLITPSLDEMIFVAKEMERIGMKLPLLIGGATTSKTHTAVKIAPRYSQPTIHVLDASKSVVVCSSLLDVDNFNEFTDEIKEEYEEIRDEHYDSLKDRKYLSLQKAREKKLCIDWVNDPPVDWKPFFDVWQLRGKYPNRGYPKIFNDKQVGPEAKRVYNDAQTLLKKLINDQRLKAHGVVAFYRANSVGDDIEVYGDDGQVITVLRGLRQQAEKDVNDKSAYLCLSDFIAPKESGMVDYIGLFAVTTGHGVQEICKEYEKEYDDYGIIMTKALADRLAEAFAEEIHEKVRKELWSYSKEEVMETQDLLKVKYKGIRPAPGYPSQPDHTEKETMWKLLQASDVGIQLTESLAMDPAASVSGLYFSHGKSSYFATGKLAKDQIIDYANRKEMKVCDVERWLGSVLAYDA</sequence>
<dbReference type="InterPro" id="IPR033706">
    <property type="entry name" value="Met_synthase_B12-bd"/>
</dbReference>
<dbReference type="SUPFAM" id="SSF52242">
    <property type="entry name" value="Cobalamin (vitamin B12)-binding domain"/>
    <property type="match status" value="1"/>
</dbReference>
<keyword evidence="12" id="KW-0677">Repeat</keyword>
<dbReference type="EMBL" id="CAJPWZ010002381">
    <property type="protein sequence ID" value="CAG2237252.1"/>
    <property type="molecule type" value="Genomic_DNA"/>
</dbReference>
<dbReference type="InterPro" id="IPR050554">
    <property type="entry name" value="Met_Synthase/Corrinoid"/>
</dbReference>
<feature type="domain" description="Pterin-binding" evidence="21">
    <location>
        <begin position="287"/>
        <end position="562"/>
    </location>
</feature>
<evidence type="ECO:0000256" key="3">
    <source>
        <dbReference type="ARBA" id="ARBA00005178"/>
    </source>
</evidence>
<evidence type="ECO:0000256" key="7">
    <source>
        <dbReference type="ARBA" id="ARBA00022605"/>
    </source>
</evidence>
<dbReference type="FunFam" id="1.10.1240.10:FF:000001">
    <property type="entry name" value="Methionine synthase"/>
    <property type="match status" value="1"/>
</dbReference>
<feature type="binding site" evidence="18">
    <location>
        <begin position="1102"/>
        <end position="1103"/>
    </location>
    <ligand>
        <name>S-adenosyl-L-methionine</name>
        <dbReference type="ChEBI" id="CHEBI:59789"/>
    </ligand>
</feature>
<dbReference type="Gene3D" id="3.20.20.20">
    <property type="entry name" value="Dihydropteroate synthase-like"/>
    <property type="match status" value="2"/>
</dbReference>
<dbReference type="GO" id="GO:0032259">
    <property type="term" value="P:methylation"/>
    <property type="evidence" value="ECO:0007669"/>
    <property type="project" value="UniProtKB-KW"/>
</dbReference>
<dbReference type="InterPro" id="IPR011822">
    <property type="entry name" value="MetH"/>
</dbReference>
<evidence type="ECO:0000256" key="14">
    <source>
        <dbReference type="ARBA" id="ARBA00023167"/>
    </source>
</evidence>
<evidence type="ECO:0000259" key="24">
    <source>
        <dbReference type="PROSITE" id="PS51337"/>
    </source>
</evidence>
<keyword evidence="9 16" id="KW-0808">Transferase</keyword>
<protein>
    <recommendedName>
        <fullName evidence="5 16">Methionine synthase</fullName>
        <ecNumber evidence="5 16">2.1.1.13</ecNumber>
    </recommendedName>
    <alternativeName>
        <fullName evidence="16">5-methyltetrahydrofolate--homocysteine methyltransferase</fullName>
    </alternativeName>
</protein>
<dbReference type="InterPro" id="IPR036594">
    <property type="entry name" value="Meth_synthase_dom"/>
</dbReference>
<evidence type="ECO:0000256" key="5">
    <source>
        <dbReference type="ARBA" id="ARBA00012032"/>
    </source>
</evidence>
<dbReference type="Pfam" id="PF00809">
    <property type="entry name" value="Pterin_bind"/>
    <property type="match status" value="1"/>
</dbReference>
<keyword evidence="11 16" id="KW-0479">Metal-binding</keyword>
<comment type="caution">
    <text evidence="25">The sequence shown here is derived from an EMBL/GenBank/DDBJ whole genome shotgun (WGS) entry which is preliminary data.</text>
</comment>
<comment type="domain">
    <text evidence="16">Modular enzyme with four functionally distinct domains. The isolated Hcy-binding domain catalyzes methyl transfer from free methylcobalamin to homocysteine. The Hcy-binding domain in association with the pterin-binding domain catalyzes the methylation of cob(I)alamin by methyltetrahydrofolate and the methylation of homocysteine. The B12-binding domain binds the cofactor. The AdoMet activation domain binds S-adenosyl-L-methionine. Under aerobic conditions cob(I)alamin can be converted to inactive cob(II)alamin. Reductive methylation by S-adenosyl-L-methionine and flavodoxin regenerates methylcobalamin.</text>
</comment>
<evidence type="ECO:0000256" key="13">
    <source>
        <dbReference type="ARBA" id="ARBA00022833"/>
    </source>
</evidence>
<dbReference type="PANTHER" id="PTHR45833">
    <property type="entry name" value="METHIONINE SYNTHASE"/>
    <property type="match status" value="1"/>
</dbReference>
<dbReference type="EC" id="2.1.1.13" evidence="5 16"/>
<feature type="domain" description="B12-binding" evidence="23">
    <location>
        <begin position="675"/>
        <end position="810"/>
    </location>
</feature>
<dbReference type="SUPFAM" id="SSF47644">
    <property type="entry name" value="Methionine synthase domain"/>
    <property type="match status" value="1"/>
</dbReference>
<dbReference type="GO" id="GO:0005829">
    <property type="term" value="C:cytosol"/>
    <property type="evidence" value="ECO:0007669"/>
    <property type="project" value="TreeGrafter"/>
</dbReference>
<keyword evidence="15 16" id="KW-0170">Cobalt</keyword>
<dbReference type="AlphaFoldDB" id="A0A8S3TUL0"/>
<dbReference type="GO" id="GO:0050667">
    <property type="term" value="P:homocysteine metabolic process"/>
    <property type="evidence" value="ECO:0007669"/>
    <property type="project" value="TreeGrafter"/>
</dbReference>
<dbReference type="GO" id="GO:0046653">
    <property type="term" value="P:tetrahydrofolate metabolic process"/>
    <property type="evidence" value="ECO:0007669"/>
    <property type="project" value="TreeGrafter"/>
</dbReference>
<dbReference type="InterPro" id="IPR004223">
    <property type="entry name" value="VitB12-dep_Met_synth_activ_dom"/>
</dbReference>
<feature type="binding site" evidence="18">
    <location>
        <position position="789"/>
    </location>
    <ligand>
        <name>methylcob(III)alamin</name>
        <dbReference type="ChEBI" id="CHEBI:28115"/>
    </ligand>
</feature>
<dbReference type="FunFam" id="3.20.20.330:FF:000001">
    <property type="entry name" value="Methionine synthase"/>
    <property type="match status" value="1"/>
</dbReference>
<evidence type="ECO:0000256" key="1">
    <source>
        <dbReference type="ARBA" id="ARBA00001947"/>
    </source>
</evidence>
<evidence type="ECO:0000256" key="11">
    <source>
        <dbReference type="ARBA" id="ARBA00022723"/>
    </source>
</evidence>